<dbReference type="Proteomes" id="UP000634660">
    <property type="component" value="Unassembled WGS sequence"/>
</dbReference>
<evidence type="ECO:0000313" key="3">
    <source>
        <dbReference type="EMBL" id="QEU78947.1"/>
    </source>
</evidence>
<dbReference type="Proteomes" id="UP000326831">
    <property type="component" value="Chromosome"/>
</dbReference>
<dbReference type="KEGG" id="ssub:CP968_12150"/>
<dbReference type="AlphaFoldDB" id="A0A5P2UQH4"/>
<keyword evidence="1" id="KW-0812">Transmembrane</keyword>
<feature type="transmembrane region" description="Helical" evidence="1">
    <location>
        <begin position="22"/>
        <end position="41"/>
    </location>
</feature>
<dbReference type="OrthoDB" id="5171895at2"/>
<dbReference type="RefSeq" id="WP_150518018.1">
    <property type="nucleotide sequence ID" value="NZ_CP023701.1"/>
</dbReference>
<keyword evidence="1" id="KW-1133">Transmembrane helix</keyword>
<sequence length="327" mass="33253">MCLKYGGPVSETRRPRPRRRRLLRAAVGFLVLLAVVGYAAVQRYYNGGGAPYCVARAAGAGAGPGAAGGTYELTPEQAANAATIAAVGIVRGLPDRAVTIALATAMQESALRNLDHGDRDSLGLFQQRPSQGWGAPEQVMDPVYSAGVFYDRLAEVPRYAELPLAEAAQTVQRSGFPDAYAKHEPDAAVLTAAIGGAGSLSCSGPEAAAGDPQKVRAELSRTFGAQALAGGGDGRPGVTGADGADGAREAEVNLRLDGGGAAEVRRGRAMAQWAVARSGELGIARVSYAGGAWAAGLSGAAWQPSGGDGTGGRHASGAGEIRIFVAR</sequence>
<protein>
    <recommendedName>
        <fullName evidence="5">Heavy metal transporter</fullName>
    </recommendedName>
</protein>
<keyword evidence="4" id="KW-1185">Reference proteome</keyword>
<evidence type="ECO:0008006" key="5">
    <source>
        <dbReference type="Google" id="ProtNLM"/>
    </source>
</evidence>
<reference evidence="3 4" key="2">
    <citation type="submission" date="2017-09" db="EMBL/GenBank/DDBJ databases">
        <authorList>
            <person name="Lee N."/>
            <person name="Cho B.-K."/>
        </authorList>
    </citation>
    <scope>NUCLEOTIDE SEQUENCE [LARGE SCALE GENOMIC DNA]</scope>
    <source>
        <strain evidence="3 4">ATCC 27467</strain>
    </source>
</reference>
<gene>
    <name evidence="3" type="ORF">CP968_12150</name>
    <name evidence="2" type="ORF">GCM10010371_50170</name>
</gene>
<accession>A0A5P2UQH4</accession>
<name>A0A5P2UQH4_9ACTN</name>
<reference evidence="2" key="3">
    <citation type="submission" date="2020-09" db="EMBL/GenBank/DDBJ databases">
        <authorList>
            <person name="Sun Q."/>
            <person name="Ohkuma M."/>
        </authorList>
    </citation>
    <scope>NUCLEOTIDE SEQUENCE</scope>
    <source>
        <strain evidence="2">JCM 4834</strain>
    </source>
</reference>
<proteinExistence type="predicted"/>
<dbReference type="EMBL" id="CP023701">
    <property type="protein sequence ID" value="QEU78947.1"/>
    <property type="molecule type" value="Genomic_DNA"/>
</dbReference>
<evidence type="ECO:0000256" key="1">
    <source>
        <dbReference type="SAM" id="Phobius"/>
    </source>
</evidence>
<evidence type="ECO:0000313" key="2">
    <source>
        <dbReference type="EMBL" id="GGZ84216.1"/>
    </source>
</evidence>
<evidence type="ECO:0000313" key="4">
    <source>
        <dbReference type="Proteomes" id="UP000326831"/>
    </source>
</evidence>
<reference evidence="2" key="1">
    <citation type="journal article" date="2014" name="Int. J. Syst. Evol. Microbiol.">
        <title>Complete genome sequence of Corynebacterium casei LMG S-19264T (=DSM 44701T), isolated from a smear-ripened cheese.</title>
        <authorList>
            <consortium name="US DOE Joint Genome Institute (JGI-PGF)"/>
            <person name="Walter F."/>
            <person name="Albersmeier A."/>
            <person name="Kalinowski J."/>
            <person name="Ruckert C."/>
        </authorList>
    </citation>
    <scope>NUCLEOTIDE SEQUENCE</scope>
    <source>
        <strain evidence="2">JCM 4834</strain>
    </source>
</reference>
<keyword evidence="1" id="KW-0472">Membrane</keyword>
<organism evidence="3 4">
    <name type="scientific">Streptomyces subrutilus</name>
    <dbReference type="NCBI Taxonomy" id="36818"/>
    <lineage>
        <taxon>Bacteria</taxon>
        <taxon>Bacillati</taxon>
        <taxon>Actinomycetota</taxon>
        <taxon>Actinomycetes</taxon>
        <taxon>Kitasatosporales</taxon>
        <taxon>Streptomycetaceae</taxon>
        <taxon>Streptomyces</taxon>
    </lineage>
</organism>
<dbReference type="EMBL" id="BMVX01000021">
    <property type="protein sequence ID" value="GGZ84216.1"/>
    <property type="molecule type" value="Genomic_DNA"/>
</dbReference>